<evidence type="ECO:0000313" key="3">
    <source>
        <dbReference type="Proteomes" id="UP000284403"/>
    </source>
</evidence>
<dbReference type="Proteomes" id="UP000284403">
    <property type="component" value="Unassembled WGS sequence"/>
</dbReference>
<gene>
    <name evidence="2" type="ORF">Tco025E_06376</name>
</gene>
<sequence>MEAYQSLSNRVASMEDLLRRSESAMVMVLQRLKALEEHVSASEARGRGDQATRSEELASRMNRGFENQNGRMEAMQGALSRQASSVQVLEERLQGTSKALEQKMNSDIAGCYQRLQALEGSLMSALRNVESMLQSQSSATKSLEQILRGDIQSVQQHASGEIVGVRQRVDAVDSALRASLAELHKSMSGDVKLLAESLLAKMQSSAQSTEASLLALDQRVKSDMQSLHDSLGHDLAAVRQGLNAENASTQDALRALYTTLANDVKNVSSRQQSSEAAQQLAYQQLRAEVAAQRQLVETVDSNWRSSLTNLGEKVQDGWKSHMSQLVAVDVGLQQRFSQVNAQVEQLAAQLRQTVESLTHSLEIKMNSLVHLREDVVAGRQSLRAVQDEQQRLREEISGFSAMLERSGMQLRSLMEAAVRVSHSDLLERIKPLSSYRSEMHSAIAAALNKVWSEAHGAFTPQRDMDALQSQVQFLDNAVRNEILLLIERTRALERGGEGQPRPASVTENAAPLNPDPGALVPASLFGELNNVWGELRSLQNRLGMPREEVLAAISDTRRQVLDATLEIAKQHENEVRDVLEEIRKDVSEMVQRPSRPREADARSGDAGNDHQPRRTVVRVYSKTPPRPPPTEGLPPLVRLKKLPNSHSVLEVHPTPSASEPAEMNPFPPVSPQRDAGAAAQLPPLVQLPSPPQLVSAPTSLSPARSTSFHGGEHNA</sequence>
<feature type="region of interest" description="Disordered" evidence="1">
    <location>
        <begin position="493"/>
        <end position="514"/>
    </location>
</feature>
<dbReference type="EMBL" id="MKKU01000427">
    <property type="protein sequence ID" value="RNF12988.1"/>
    <property type="molecule type" value="Genomic_DNA"/>
</dbReference>
<dbReference type="RefSeq" id="XP_029226650.1">
    <property type="nucleotide sequence ID" value="XM_029373253.1"/>
</dbReference>
<proteinExistence type="predicted"/>
<keyword evidence="2" id="KW-0689">Ribosomal protein</keyword>
<feature type="region of interest" description="Disordered" evidence="1">
    <location>
        <begin position="586"/>
        <end position="715"/>
    </location>
</feature>
<comment type="caution">
    <text evidence="2">The sequence shown here is derived from an EMBL/GenBank/DDBJ whole genome shotgun (WGS) entry which is preliminary data.</text>
</comment>
<feature type="compositionally biased region" description="Polar residues" evidence="1">
    <location>
        <begin position="696"/>
        <end position="708"/>
    </location>
</feature>
<keyword evidence="3" id="KW-1185">Reference proteome</keyword>
<feature type="compositionally biased region" description="Basic and acidic residues" evidence="1">
    <location>
        <begin position="595"/>
        <end position="612"/>
    </location>
</feature>
<reference evidence="2 3" key="1">
    <citation type="journal article" date="2018" name="BMC Genomics">
        <title>Genomic comparison of Trypanosoma conorhini and Trypanosoma rangeli to Trypanosoma cruzi strains of high and low virulence.</title>
        <authorList>
            <person name="Bradwell K.R."/>
            <person name="Koparde V.N."/>
            <person name="Matveyev A.V."/>
            <person name="Serrano M.G."/>
            <person name="Alves J.M."/>
            <person name="Parikh H."/>
            <person name="Huang B."/>
            <person name="Lee V."/>
            <person name="Espinosa-Alvarez O."/>
            <person name="Ortiz P.A."/>
            <person name="Costa-Martins A.G."/>
            <person name="Teixeira M.M."/>
            <person name="Buck G.A."/>
        </authorList>
    </citation>
    <scope>NUCLEOTIDE SEQUENCE [LARGE SCALE GENOMIC DNA]</scope>
    <source>
        <strain evidence="2 3">025E</strain>
    </source>
</reference>
<name>A0A422P5J3_9TRYP</name>
<accession>A0A422P5J3</accession>
<evidence type="ECO:0000256" key="1">
    <source>
        <dbReference type="SAM" id="MobiDB-lite"/>
    </source>
</evidence>
<dbReference type="GO" id="GO:0005840">
    <property type="term" value="C:ribosome"/>
    <property type="evidence" value="ECO:0007669"/>
    <property type="project" value="UniProtKB-KW"/>
</dbReference>
<dbReference type="OrthoDB" id="266868at2759"/>
<evidence type="ECO:0000313" key="2">
    <source>
        <dbReference type="EMBL" id="RNF12988.1"/>
    </source>
</evidence>
<organism evidence="2 3">
    <name type="scientific">Trypanosoma conorhini</name>
    <dbReference type="NCBI Taxonomy" id="83891"/>
    <lineage>
        <taxon>Eukaryota</taxon>
        <taxon>Discoba</taxon>
        <taxon>Euglenozoa</taxon>
        <taxon>Kinetoplastea</taxon>
        <taxon>Metakinetoplastina</taxon>
        <taxon>Trypanosomatida</taxon>
        <taxon>Trypanosomatidae</taxon>
        <taxon>Trypanosoma</taxon>
    </lineage>
</organism>
<dbReference type="GeneID" id="40319987"/>
<feature type="compositionally biased region" description="Low complexity" evidence="1">
    <location>
        <begin position="677"/>
        <end position="695"/>
    </location>
</feature>
<keyword evidence="2" id="KW-0687">Ribonucleoprotein</keyword>
<protein>
    <submittedName>
        <fullName evidence="2">Putative 60S ribosomal protein L7a</fullName>
    </submittedName>
</protein>
<dbReference type="AlphaFoldDB" id="A0A422P5J3"/>